<dbReference type="AlphaFoldDB" id="A0A0D2H8B8"/>
<dbReference type="GeneID" id="27711926"/>
<dbReference type="EMBL" id="KN848072">
    <property type="protein sequence ID" value="KIX98100.1"/>
    <property type="molecule type" value="Genomic_DNA"/>
</dbReference>
<evidence type="ECO:0008006" key="3">
    <source>
        <dbReference type="Google" id="ProtNLM"/>
    </source>
</evidence>
<evidence type="ECO:0000313" key="2">
    <source>
        <dbReference type="Proteomes" id="UP000053411"/>
    </source>
</evidence>
<dbReference type="Proteomes" id="UP000053411">
    <property type="component" value="Unassembled WGS sequence"/>
</dbReference>
<sequence length="293" mass="31885">MDGPTNETETYKSTARIIKEQAALCGRSKFLVAIAGAPGSGKSTIAGEIVKRINSEASDCTNRGIVSSLGEGSNKGKPHLYNSTAAPIQSSQGIGAIAVSVGMDGFHYPRSHLDAMPNREQAYRRRGAPWTFDVDALLIFVRQLRQWADGESCISDATSSTLREASCAIDEGRNQPRPQLTAPSFSHAIKDPVPDAISIFASTTIVILEGNYLLLDEDKWRDISALVDFRIFVDVDFQLARMRVARRHVQAGIEASLEGALGRFDGNDLVNGRLVQERLCRDAVDLVVVSKDH</sequence>
<dbReference type="SUPFAM" id="SSF52540">
    <property type="entry name" value="P-loop containing nucleoside triphosphate hydrolases"/>
    <property type="match status" value="1"/>
</dbReference>
<protein>
    <recommendedName>
        <fullName evidence="3">Phosphoribulokinase/uridine kinase domain-containing protein</fullName>
    </recommendedName>
</protein>
<dbReference type="VEuPathDB" id="FungiDB:Z520_06180"/>
<accession>A0A0D2H8B8</accession>
<reference evidence="1 2" key="1">
    <citation type="submission" date="2015-01" db="EMBL/GenBank/DDBJ databases">
        <title>The Genome Sequence of Fonsecaea multimorphosa CBS 102226.</title>
        <authorList>
            <consortium name="The Broad Institute Genomics Platform"/>
            <person name="Cuomo C."/>
            <person name="de Hoog S."/>
            <person name="Gorbushina A."/>
            <person name="Stielow B."/>
            <person name="Teixiera M."/>
            <person name="Abouelleil A."/>
            <person name="Chapman S.B."/>
            <person name="Priest M."/>
            <person name="Young S.K."/>
            <person name="Wortman J."/>
            <person name="Nusbaum C."/>
            <person name="Birren B."/>
        </authorList>
    </citation>
    <scope>NUCLEOTIDE SEQUENCE [LARGE SCALE GENOMIC DNA]</scope>
    <source>
        <strain evidence="1 2">CBS 102226</strain>
    </source>
</reference>
<evidence type="ECO:0000313" key="1">
    <source>
        <dbReference type="EMBL" id="KIX98100.1"/>
    </source>
</evidence>
<keyword evidence="2" id="KW-1185">Reference proteome</keyword>
<proteinExistence type="predicted"/>
<organism evidence="1 2">
    <name type="scientific">Fonsecaea multimorphosa CBS 102226</name>
    <dbReference type="NCBI Taxonomy" id="1442371"/>
    <lineage>
        <taxon>Eukaryota</taxon>
        <taxon>Fungi</taxon>
        <taxon>Dikarya</taxon>
        <taxon>Ascomycota</taxon>
        <taxon>Pezizomycotina</taxon>
        <taxon>Eurotiomycetes</taxon>
        <taxon>Chaetothyriomycetidae</taxon>
        <taxon>Chaetothyriales</taxon>
        <taxon>Herpotrichiellaceae</taxon>
        <taxon>Fonsecaea</taxon>
    </lineage>
</organism>
<dbReference type="OrthoDB" id="6362633at2759"/>
<dbReference type="RefSeq" id="XP_016632223.1">
    <property type="nucleotide sequence ID" value="XM_016776681.1"/>
</dbReference>
<name>A0A0D2H8B8_9EURO</name>
<dbReference type="PANTHER" id="PTHR10285">
    <property type="entry name" value="URIDINE KINASE"/>
    <property type="match status" value="1"/>
</dbReference>
<dbReference type="InterPro" id="IPR027417">
    <property type="entry name" value="P-loop_NTPase"/>
</dbReference>
<dbReference type="STRING" id="1442371.A0A0D2H8B8"/>
<gene>
    <name evidence="1" type="ORF">Z520_06180</name>
</gene>
<dbReference type="Gene3D" id="3.40.50.300">
    <property type="entry name" value="P-loop containing nucleotide triphosphate hydrolases"/>
    <property type="match status" value="2"/>
</dbReference>